<evidence type="ECO:0000256" key="7">
    <source>
        <dbReference type="ARBA" id="ARBA00022842"/>
    </source>
</evidence>
<keyword evidence="5" id="KW-0227">DNA damage</keyword>
<dbReference type="AlphaFoldDB" id="A0A4R2IQS4"/>
<evidence type="ECO:0000256" key="1">
    <source>
        <dbReference type="ARBA" id="ARBA00001936"/>
    </source>
</evidence>
<dbReference type="SUPFAM" id="SSF56219">
    <property type="entry name" value="DNase I-like"/>
    <property type="match status" value="1"/>
</dbReference>
<dbReference type="GO" id="GO:0006281">
    <property type="term" value="P:DNA repair"/>
    <property type="evidence" value="ECO:0007669"/>
    <property type="project" value="UniProtKB-KW"/>
</dbReference>
<evidence type="ECO:0000256" key="6">
    <source>
        <dbReference type="ARBA" id="ARBA00022801"/>
    </source>
</evidence>
<protein>
    <submittedName>
        <fullName evidence="10">Endonuclease/exonuclease/phosphatase family metal-dependent hydrolase</fullName>
    </submittedName>
</protein>
<reference evidence="10 11" key="1">
    <citation type="journal article" date="2015" name="Stand. Genomic Sci.">
        <title>Genomic Encyclopedia of Bacterial and Archaeal Type Strains, Phase III: the genomes of soil and plant-associated and newly described type strains.</title>
        <authorList>
            <person name="Whitman W.B."/>
            <person name="Woyke T."/>
            <person name="Klenk H.P."/>
            <person name="Zhou Y."/>
            <person name="Lilburn T.G."/>
            <person name="Beck B.J."/>
            <person name="De Vos P."/>
            <person name="Vandamme P."/>
            <person name="Eisen J.A."/>
            <person name="Garrity G."/>
            <person name="Hugenholtz P."/>
            <person name="Kyrpides N.C."/>
        </authorList>
    </citation>
    <scope>NUCLEOTIDE SEQUENCE [LARGE SCALE GENOMIC DNA]</scope>
    <source>
        <strain evidence="10 11">VKM Ac-2541</strain>
    </source>
</reference>
<keyword evidence="4" id="KW-0479">Metal-binding</keyword>
<dbReference type="GO" id="GO:0004527">
    <property type="term" value="F:exonuclease activity"/>
    <property type="evidence" value="ECO:0007669"/>
    <property type="project" value="UniProtKB-KW"/>
</dbReference>
<dbReference type="OrthoDB" id="9787701at2"/>
<keyword evidence="3" id="KW-0540">Nuclease</keyword>
<evidence type="ECO:0000256" key="8">
    <source>
        <dbReference type="ARBA" id="ARBA00023204"/>
    </source>
</evidence>
<dbReference type="PANTHER" id="PTHR15822:SF4">
    <property type="entry name" value="TYROSYL-DNA PHOSPHODIESTERASE 2"/>
    <property type="match status" value="1"/>
</dbReference>
<accession>A0A4R2IQS4</accession>
<dbReference type="Proteomes" id="UP000295573">
    <property type="component" value="Unassembled WGS sequence"/>
</dbReference>
<organism evidence="10 11">
    <name type="scientific">Kribbella antiqua</name>
    <dbReference type="NCBI Taxonomy" id="2512217"/>
    <lineage>
        <taxon>Bacteria</taxon>
        <taxon>Bacillati</taxon>
        <taxon>Actinomycetota</taxon>
        <taxon>Actinomycetes</taxon>
        <taxon>Propionibacteriales</taxon>
        <taxon>Kribbellaceae</taxon>
        <taxon>Kribbella</taxon>
    </lineage>
</organism>
<evidence type="ECO:0000313" key="11">
    <source>
        <dbReference type="Proteomes" id="UP000295573"/>
    </source>
</evidence>
<dbReference type="Gene3D" id="3.60.10.10">
    <property type="entry name" value="Endonuclease/exonuclease/phosphatase"/>
    <property type="match status" value="1"/>
</dbReference>
<comment type="caution">
    <text evidence="10">The sequence shown here is derived from an EMBL/GenBank/DDBJ whole genome shotgun (WGS) entry which is preliminary data.</text>
</comment>
<dbReference type="PANTHER" id="PTHR15822">
    <property type="entry name" value="TRAF AND TNF RECEPTOR-ASSOCIATED PROTEIN"/>
    <property type="match status" value="1"/>
</dbReference>
<dbReference type="GO" id="GO:0046872">
    <property type="term" value="F:metal ion binding"/>
    <property type="evidence" value="ECO:0007669"/>
    <property type="project" value="UniProtKB-KW"/>
</dbReference>
<dbReference type="InterPro" id="IPR005135">
    <property type="entry name" value="Endo/exonuclease/phosphatase"/>
</dbReference>
<dbReference type="InterPro" id="IPR036691">
    <property type="entry name" value="Endo/exonu/phosph_ase_sf"/>
</dbReference>
<comment type="cofactor">
    <cofactor evidence="2">
        <name>Mg(2+)</name>
        <dbReference type="ChEBI" id="CHEBI:18420"/>
    </cofactor>
</comment>
<keyword evidence="10" id="KW-0269">Exonuclease</keyword>
<dbReference type="InterPro" id="IPR051547">
    <property type="entry name" value="TDP2-like"/>
</dbReference>
<dbReference type="Pfam" id="PF03372">
    <property type="entry name" value="Exo_endo_phos"/>
    <property type="match status" value="1"/>
</dbReference>
<keyword evidence="7" id="KW-0460">Magnesium</keyword>
<evidence type="ECO:0000256" key="2">
    <source>
        <dbReference type="ARBA" id="ARBA00001946"/>
    </source>
</evidence>
<evidence type="ECO:0000256" key="3">
    <source>
        <dbReference type="ARBA" id="ARBA00022722"/>
    </source>
</evidence>
<name>A0A4R2IQS4_9ACTN</name>
<keyword evidence="6 10" id="KW-0378">Hydrolase</keyword>
<evidence type="ECO:0000313" key="10">
    <source>
        <dbReference type="EMBL" id="TCO47721.1"/>
    </source>
</evidence>
<evidence type="ECO:0000256" key="4">
    <source>
        <dbReference type="ARBA" id="ARBA00022723"/>
    </source>
</evidence>
<keyword evidence="11" id="KW-1185">Reference proteome</keyword>
<evidence type="ECO:0000256" key="5">
    <source>
        <dbReference type="ARBA" id="ARBA00022763"/>
    </source>
</evidence>
<dbReference type="GO" id="GO:0004519">
    <property type="term" value="F:endonuclease activity"/>
    <property type="evidence" value="ECO:0007669"/>
    <property type="project" value="UniProtKB-KW"/>
</dbReference>
<feature type="domain" description="Endonuclease/exonuclease/phosphatase" evidence="9">
    <location>
        <begin position="6"/>
        <end position="264"/>
    </location>
</feature>
<gene>
    <name evidence="10" type="ORF">EV646_105277</name>
</gene>
<proteinExistence type="predicted"/>
<sequence>MRIRVLTMNVQHDAGDPRRTGLINAELRRLSPDLVALQEVCYPARRDQLAELVEGTGLTHTTHQADVIELPEGARHDGSALATRWPHQVLEVLDHRPSAQSDAHWWTLAAAVDVPELGQLLFILPTTPWQLDQAAVREKQLIAAVELDGRHRFGLPTIIAGDLNASPSSAGIRFLTGLQSLNGRSTSYNDAWAVAGQGSGYTWTVANPLAEAEIDRLIGQPNHRRRIDYIFVGSTHAHPAARARVLHAELVGDNSVDGVWLSDHFGVLVDLDVVPV</sequence>
<evidence type="ECO:0000259" key="9">
    <source>
        <dbReference type="Pfam" id="PF03372"/>
    </source>
</evidence>
<keyword evidence="8" id="KW-0234">DNA repair</keyword>
<dbReference type="EMBL" id="SLWR01000005">
    <property type="protein sequence ID" value="TCO47721.1"/>
    <property type="molecule type" value="Genomic_DNA"/>
</dbReference>
<keyword evidence="10" id="KW-0255">Endonuclease</keyword>
<comment type="cofactor">
    <cofactor evidence="1">
        <name>Mn(2+)</name>
        <dbReference type="ChEBI" id="CHEBI:29035"/>
    </cofactor>
</comment>